<gene>
    <name evidence="3" type="ORF">NCTC10718_05166</name>
</gene>
<dbReference type="Pfam" id="PF09677">
    <property type="entry name" value="TrbI_Ftype"/>
    <property type="match status" value="1"/>
</dbReference>
<dbReference type="EMBL" id="UGWQ01000004">
    <property type="protein sequence ID" value="SUG27835.1"/>
    <property type="molecule type" value="Genomic_DNA"/>
</dbReference>
<keyword evidence="2" id="KW-1133">Transmembrane helix</keyword>
<keyword evidence="2" id="KW-0472">Membrane</keyword>
<evidence type="ECO:0000313" key="4">
    <source>
        <dbReference type="Proteomes" id="UP000254332"/>
    </source>
</evidence>
<feature type="transmembrane region" description="Helical" evidence="2">
    <location>
        <begin position="44"/>
        <end position="69"/>
    </location>
</feature>
<accession>A0A379SFR2</accession>
<dbReference type="AlphaFoldDB" id="A0A379SFR2"/>
<name>A0A379SFR2_SALER</name>
<evidence type="ECO:0000256" key="2">
    <source>
        <dbReference type="SAM" id="Phobius"/>
    </source>
</evidence>
<reference evidence="3 4" key="1">
    <citation type="submission" date="2018-06" db="EMBL/GenBank/DDBJ databases">
        <authorList>
            <consortium name="Pathogen Informatics"/>
            <person name="Doyle S."/>
        </authorList>
    </citation>
    <scope>NUCLEOTIDE SEQUENCE [LARGE SCALE GENOMIC DNA]</scope>
    <source>
        <strain evidence="3 4">NCTC10718</strain>
    </source>
</reference>
<protein>
    <submittedName>
        <fullName evidence="3">Conjugal transfer protein TrbI</fullName>
    </submittedName>
</protein>
<dbReference type="Proteomes" id="UP000254332">
    <property type="component" value="Unassembled WGS sequence"/>
</dbReference>
<evidence type="ECO:0000313" key="3">
    <source>
        <dbReference type="EMBL" id="SUG27835.1"/>
    </source>
</evidence>
<dbReference type="NCBIfam" id="TIGR02744">
    <property type="entry name" value="TrbI_Ftype"/>
    <property type="match status" value="1"/>
</dbReference>
<proteinExistence type="predicted"/>
<sequence>MADTVVNQPESPELQPSADVTPTDGTCHNVASTSSHQRLSRRRCLVPVACVTAFILVMNAGISMLLAQWQQPETVSFDMTGTVNNFMAQVAGRHLSDDEVKATSARFNTALNASLTDWQRHHGAVILVAPAVVGGTRDITADVQAEVANRMAEGDSHE</sequence>
<evidence type="ECO:0000256" key="1">
    <source>
        <dbReference type="SAM" id="MobiDB-lite"/>
    </source>
</evidence>
<dbReference type="InterPro" id="IPR014115">
    <property type="entry name" value="TrbI_Ftype"/>
</dbReference>
<keyword evidence="2" id="KW-0812">Transmembrane</keyword>
<feature type="compositionally biased region" description="Polar residues" evidence="1">
    <location>
        <begin position="1"/>
        <end position="10"/>
    </location>
</feature>
<feature type="region of interest" description="Disordered" evidence="1">
    <location>
        <begin position="1"/>
        <end position="24"/>
    </location>
</feature>
<organism evidence="3 4">
    <name type="scientific">Salmonella enterica</name>
    <name type="common">Salmonella choleraesuis</name>
    <dbReference type="NCBI Taxonomy" id="28901"/>
    <lineage>
        <taxon>Bacteria</taxon>
        <taxon>Pseudomonadati</taxon>
        <taxon>Pseudomonadota</taxon>
        <taxon>Gammaproteobacteria</taxon>
        <taxon>Enterobacterales</taxon>
        <taxon>Enterobacteriaceae</taxon>
        <taxon>Salmonella</taxon>
    </lineage>
</organism>